<protein>
    <submittedName>
        <fullName evidence="1">Uncharacterized protein</fullName>
    </submittedName>
</protein>
<dbReference type="RefSeq" id="WP_323979352.1">
    <property type="nucleotide sequence ID" value="NZ_JAYKBV010000007.1"/>
</dbReference>
<accession>A0ABU5Y939</accession>
<dbReference type="EMBL" id="JAYKBV010000007">
    <property type="protein sequence ID" value="MEB3040316.1"/>
    <property type="molecule type" value="Genomic_DNA"/>
</dbReference>
<reference evidence="1 2" key="1">
    <citation type="submission" date="2023-12" db="EMBL/GenBank/DDBJ databases">
        <title>Genomic sequences of Capnocytophaga and Parvimonas strains.</title>
        <authorList>
            <person name="Watt R.M."/>
            <person name="Wang M."/>
            <person name="Yang T."/>
            <person name="Tong W.M."/>
        </authorList>
    </citation>
    <scope>NUCLEOTIDE SEQUENCE [LARGE SCALE GENOMIC DNA]</scope>
    <source>
        <strain evidence="1 2">CCUG 13156</strain>
    </source>
</reference>
<gene>
    <name evidence="1" type="ORF">VJJ49_06365</name>
</gene>
<evidence type="ECO:0000313" key="2">
    <source>
        <dbReference type="Proteomes" id="UP001324270"/>
    </source>
</evidence>
<dbReference type="Proteomes" id="UP001324270">
    <property type="component" value="Unassembled WGS sequence"/>
</dbReference>
<sequence length="70" mass="8401">MSSLAIWQIIYCLSEIIKEQIEENTWGELKEIHRVNYKIQRENCKNTKERIAKIQKSELQFAPTRLTINH</sequence>
<keyword evidence="2" id="KW-1185">Reference proteome</keyword>
<name>A0ABU5Y939_9FLAO</name>
<proteinExistence type="predicted"/>
<comment type="caution">
    <text evidence="1">The sequence shown here is derived from an EMBL/GenBank/DDBJ whole genome shotgun (WGS) entry which is preliminary data.</text>
</comment>
<evidence type="ECO:0000313" key="1">
    <source>
        <dbReference type="EMBL" id="MEB3040316.1"/>
    </source>
</evidence>
<organism evidence="1 2">
    <name type="scientific">Capnocytophaga gingivalis</name>
    <dbReference type="NCBI Taxonomy" id="1017"/>
    <lineage>
        <taxon>Bacteria</taxon>
        <taxon>Pseudomonadati</taxon>
        <taxon>Bacteroidota</taxon>
        <taxon>Flavobacteriia</taxon>
        <taxon>Flavobacteriales</taxon>
        <taxon>Flavobacteriaceae</taxon>
        <taxon>Capnocytophaga</taxon>
    </lineage>
</organism>